<feature type="non-terminal residue" evidence="1">
    <location>
        <position position="322"/>
    </location>
</feature>
<proteinExistence type="predicted"/>
<sequence length="322" mass="37428">YLTHQVNRLELETQNALIAIQTFQTQLFQHKQSTSRLKSVVTKPLRLVGLQQAKLKLVQVRAVLSEAQQLVNQQIFFLQKMRERQCSIYLKLLPDLLSKLEKFAFDVKVGLFTDVKKLMPTIFQYVLIELENEIIDVNLKQKPSLQLQKVFQAFDSLLIDSFFADFIPTQLDSFIKQCLTYSGMQIILARNPNLRLQNLFSTTFQELTLKQNDLYSVVFISKLFQQLKILPNNTKVLKNYCVIKIFQKIQKTQTKILYLNKHEISFGTTTSAKMIFSFKLNFFSFQFEDVVKQLIKTDFSGVLNLKSEVLDLSLVFNGQLSI</sequence>
<organism evidence="1">
    <name type="scientific">Trepomonas sp. PC1</name>
    <dbReference type="NCBI Taxonomy" id="1076344"/>
    <lineage>
        <taxon>Eukaryota</taxon>
        <taxon>Metamonada</taxon>
        <taxon>Diplomonadida</taxon>
        <taxon>Hexamitidae</taxon>
        <taxon>Hexamitinae</taxon>
        <taxon>Trepomonas</taxon>
    </lineage>
</organism>
<accession>A0A146JZG6</accession>
<dbReference type="EMBL" id="GDID01007815">
    <property type="protein sequence ID" value="JAP88791.1"/>
    <property type="molecule type" value="Transcribed_RNA"/>
</dbReference>
<gene>
    <name evidence="1" type="ORF">TPC1_31714</name>
</gene>
<protein>
    <submittedName>
        <fullName evidence="1">Uncharacterized protein</fullName>
    </submittedName>
</protein>
<reference evidence="1" key="1">
    <citation type="submission" date="2015-07" db="EMBL/GenBank/DDBJ databases">
        <title>Adaptation to a free-living lifestyle via gene acquisitions in the diplomonad Trepomonas sp. PC1.</title>
        <authorList>
            <person name="Xu F."/>
            <person name="Jerlstrom-Hultqvist J."/>
            <person name="Kolisko M."/>
            <person name="Simpson A.G.B."/>
            <person name="Roger A.J."/>
            <person name="Svard S.G."/>
            <person name="Andersson J.O."/>
        </authorList>
    </citation>
    <scope>NUCLEOTIDE SEQUENCE</scope>
    <source>
        <strain evidence="1">PC1</strain>
    </source>
</reference>
<evidence type="ECO:0000313" key="1">
    <source>
        <dbReference type="EMBL" id="JAP88791.1"/>
    </source>
</evidence>
<name>A0A146JZG6_9EUKA</name>
<dbReference type="AlphaFoldDB" id="A0A146JZG6"/>
<feature type="non-terminal residue" evidence="1">
    <location>
        <position position="1"/>
    </location>
</feature>